<dbReference type="Pfam" id="PF00324">
    <property type="entry name" value="AA_permease"/>
    <property type="match status" value="1"/>
</dbReference>
<keyword evidence="17" id="KW-1185">Reference proteome</keyword>
<dbReference type="OrthoDB" id="2020542at2759"/>
<feature type="transmembrane region" description="Helical" evidence="14">
    <location>
        <begin position="100"/>
        <end position="121"/>
    </location>
</feature>
<protein>
    <recommendedName>
        <fullName evidence="12">Solute carrier family 12 member 8</fullName>
    </recommendedName>
</protein>
<evidence type="ECO:0000256" key="1">
    <source>
        <dbReference type="ARBA" id="ARBA00004141"/>
    </source>
</evidence>
<dbReference type="GO" id="GO:1990573">
    <property type="term" value="P:potassium ion import across plasma membrane"/>
    <property type="evidence" value="ECO:0007669"/>
    <property type="project" value="TreeGrafter"/>
</dbReference>
<evidence type="ECO:0000256" key="8">
    <source>
        <dbReference type="ARBA" id="ARBA00022989"/>
    </source>
</evidence>
<keyword evidence="10 14" id="KW-0472">Membrane</keyword>
<evidence type="ECO:0000256" key="2">
    <source>
        <dbReference type="ARBA" id="ARBA00010593"/>
    </source>
</evidence>
<dbReference type="GO" id="GO:0006884">
    <property type="term" value="P:cell volume homeostasis"/>
    <property type="evidence" value="ECO:0007669"/>
    <property type="project" value="TreeGrafter"/>
</dbReference>
<evidence type="ECO:0000256" key="5">
    <source>
        <dbReference type="ARBA" id="ARBA00022692"/>
    </source>
</evidence>
<keyword evidence="8 14" id="KW-1133">Transmembrane helix</keyword>
<dbReference type="PANTHER" id="PTHR11827:SF6">
    <property type="entry name" value="SOLUTE CARRIER FAMILY 12 MEMBER 8"/>
    <property type="match status" value="1"/>
</dbReference>
<feature type="transmembrane region" description="Helical" evidence="14">
    <location>
        <begin position="339"/>
        <end position="364"/>
    </location>
</feature>
<accession>A0A7J7J5V2</accession>
<evidence type="ECO:0000256" key="6">
    <source>
        <dbReference type="ARBA" id="ARBA00022847"/>
    </source>
</evidence>
<dbReference type="InterPro" id="IPR004841">
    <property type="entry name" value="AA-permease/SLC12A_dom"/>
</dbReference>
<evidence type="ECO:0000256" key="12">
    <source>
        <dbReference type="ARBA" id="ARBA00073711"/>
    </source>
</evidence>
<gene>
    <name evidence="16" type="ORF">EB796_020083</name>
</gene>
<dbReference type="GO" id="GO:0055064">
    <property type="term" value="P:chloride ion homeostasis"/>
    <property type="evidence" value="ECO:0007669"/>
    <property type="project" value="TreeGrafter"/>
</dbReference>
<keyword evidence="3" id="KW-0813">Transport</keyword>
<dbReference type="InterPro" id="IPR004842">
    <property type="entry name" value="SLC12A_fam"/>
</dbReference>
<sequence>MTESKHAEPDWERYGLQLQQPSKLSDADDILEDTDSDDNELFYEEQKSTLSKPWWKANFFLSERVLFGAWDGVFTSCMLNIFGIIIFLRTGWMVGNAGVGLSILIIFITLLVSTIGAMSSIGICERCKVESGGVYFLLNHVLGGQLAVAVGILYCFGQSVSCSLYTVGFGESISNLLQTSSNPWVARGFAIAALVLLTGINLAGVKWVIRLQLVLLFTIMIAAVDFIVGSFMPHNGVDGVLGYSTALLRNNTSPQYSNGESFFTVFGVFFPTACGVLSGINMSGDLRNPRKAIAIGTISATALSGTFYVIFVFVLGAIVERWALLSDFMISEKVSALGALWLIGLYVSSITSCMGGLYGAPRILQSIATSNNFPRPLSYLGMGKGANKVPVISLTVVALTSLLFICVGDVNFLAPIVTMPFLITYIAVDYAYFSLAMTADIKASASANNSTSGDIQPNSQNINKESHKELNSYGSLEETADTTKFQDTHEDTDDDLDHLFPERKLSKSMEAGHLLPGEKKENGSSSDIAEFHNELPESQHEIYRMEPSWYSRFCNRWFSLLGAVGTLAIMFATQWLYAIVSLIALALLYVYLVYTIPGAAPGIAQFSLIYWIRSCFGKKHPTNRQPHQVIVSQHSPLLTTAPAQLNDNNLDFSQRRPYHQSQLRPNEELPLCCDDN</sequence>
<keyword evidence="7" id="KW-0630">Potassium</keyword>
<comment type="caution">
    <text evidence="16">The sequence shown here is derived from an EMBL/GenBank/DDBJ whole genome shotgun (WGS) entry which is preliminary data.</text>
</comment>
<dbReference type="FunFam" id="1.20.1740.10:FF:000030">
    <property type="entry name" value="solute carrier family 12 member 8"/>
    <property type="match status" value="1"/>
</dbReference>
<proteinExistence type="inferred from homology"/>
<feature type="transmembrane region" description="Helical" evidence="14">
    <location>
        <begin position="385"/>
        <end position="406"/>
    </location>
</feature>
<dbReference type="AlphaFoldDB" id="A0A7J7J5V2"/>
<feature type="transmembrane region" description="Helical" evidence="14">
    <location>
        <begin position="557"/>
        <end position="577"/>
    </location>
</feature>
<keyword evidence="9" id="KW-0406">Ion transport</keyword>
<feature type="region of interest" description="Disordered" evidence="13">
    <location>
        <begin position="1"/>
        <end position="29"/>
    </location>
</feature>
<name>A0A7J7J5V2_BUGNE</name>
<feature type="transmembrane region" description="Helical" evidence="14">
    <location>
        <begin position="583"/>
        <end position="612"/>
    </location>
</feature>
<dbReference type="GO" id="GO:0015379">
    <property type="term" value="F:potassium:chloride symporter activity"/>
    <property type="evidence" value="ECO:0007669"/>
    <property type="project" value="TreeGrafter"/>
</dbReference>
<evidence type="ECO:0000256" key="10">
    <source>
        <dbReference type="ARBA" id="ARBA00023136"/>
    </source>
</evidence>
<dbReference type="Gene3D" id="1.20.1740.10">
    <property type="entry name" value="Amino acid/polyamine transporter I"/>
    <property type="match status" value="1"/>
</dbReference>
<keyword evidence="5 14" id="KW-0812">Transmembrane</keyword>
<keyword evidence="4" id="KW-0633">Potassium transport</keyword>
<comment type="similarity">
    <text evidence="2">Belongs to the SLC12A transporter family.</text>
</comment>
<organism evidence="16 17">
    <name type="scientific">Bugula neritina</name>
    <name type="common">Brown bryozoan</name>
    <name type="synonym">Sertularia neritina</name>
    <dbReference type="NCBI Taxonomy" id="10212"/>
    <lineage>
        <taxon>Eukaryota</taxon>
        <taxon>Metazoa</taxon>
        <taxon>Spiralia</taxon>
        <taxon>Lophotrochozoa</taxon>
        <taxon>Bryozoa</taxon>
        <taxon>Gymnolaemata</taxon>
        <taxon>Cheilostomatida</taxon>
        <taxon>Flustrina</taxon>
        <taxon>Buguloidea</taxon>
        <taxon>Bugulidae</taxon>
        <taxon>Bugula</taxon>
    </lineage>
</organism>
<evidence type="ECO:0000313" key="16">
    <source>
        <dbReference type="EMBL" id="KAF6021609.1"/>
    </source>
</evidence>
<dbReference type="GO" id="GO:0055075">
    <property type="term" value="P:potassium ion homeostasis"/>
    <property type="evidence" value="ECO:0007669"/>
    <property type="project" value="TreeGrafter"/>
</dbReference>
<dbReference type="PANTHER" id="PTHR11827">
    <property type="entry name" value="SOLUTE CARRIER FAMILY 12, CATION COTRANSPORTERS"/>
    <property type="match status" value="1"/>
</dbReference>
<feature type="domain" description="Amino acid permease/ SLC12A" evidence="15">
    <location>
        <begin position="73"/>
        <end position="439"/>
    </location>
</feature>
<evidence type="ECO:0000256" key="14">
    <source>
        <dbReference type="SAM" id="Phobius"/>
    </source>
</evidence>
<evidence type="ECO:0000256" key="11">
    <source>
        <dbReference type="ARBA" id="ARBA00023214"/>
    </source>
</evidence>
<comment type="subcellular location">
    <subcellularLocation>
        <location evidence="1">Membrane</location>
        <topology evidence="1">Multi-pass membrane protein</topology>
    </subcellularLocation>
</comment>
<evidence type="ECO:0000256" key="3">
    <source>
        <dbReference type="ARBA" id="ARBA00022448"/>
    </source>
</evidence>
<evidence type="ECO:0000256" key="9">
    <source>
        <dbReference type="ARBA" id="ARBA00023065"/>
    </source>
</evidence>
<dbReference type="GO" id="GO:0016020">
    <property type="term" value="C:membrane"/>
    <property type="evidence" value="ECO:0007669"/>
    <property type="project" value="UniProtKB-SubCell"/>
</dbReference>
<feature type="transmembrane region" description="Helical" evidence="14">
    <location>
        <begin position="65"/>
        <end position="88"/>
    </location>
</feature>
<feature type="compositionally biased region" description="Basic and acidic residues" evidence="13">
    <location>
        <begin position="1"/>
        <end position="13"/>
    </location>
</feature>
<dbReference type="Proteomes" id="UP000593567">
    <property type="component" value="Unassembled WGS sequence"/>
</dbReference>
<feature type="transmembrane region" description="Helical" evidence="14">
    <location>
        <begin position="261"/>
        <end position="280"/>
    </location>
</feature>
<keyword evidence="6" id="KW-0769">Symport</keyword>
<evidence type="ECO:0000313" key="17">
    <source>
        <dbReference type="Proteomes" id="UP000593567"/>
    </source>
</evidence>
<evidence type="ECO:0000259" key="15">
    <source>
        <dbReference type="Pfam" id="PF00324"/>
    </source>
</evidence>
<keyword evidence="11" id="KW-0868">Chloride</keyword>
<evidence type="ECO:0000256" key="4">
    <source>
        <dbReference type="ARBA" id="ARBA00022538"/>
    </source>
</evidence>
<feature type="transmembrane region" description="Helical" evidence="14">
    <location>
        <begin position="292"/>
        <end position="319"/>
    </location>
</feature>
<evidence type="ECO:0000256" key="7">
    <source>
        <dbReference type="ARBA" id="ARBA00022958"/>
    </source>
</evidence>
<feature type="transmembrane region" description="Helical" evidence="14">
    <location>
        <begin position="211"/>
        <end position="232"/>
    </location>
</feature>
<dbReference type="EMBL" id="VXIV02002992">
    <property type="protein sequence ID" value="KAF6021609.1"/>
    <property type="molecule type" value="Genomic_DNA"/>
</dbReference>
<evidence type="ECO:0000256" key="13">
    <source>
        <dbReference type="SAM" id="MobiDB-lite"/>
    </source>
</evidence>
<reference evidence="16" key="1">
    <citation type="submission" date="2020-06" db="EMBL/GenBank/DDBJ databases">
        <title>Draft genome of Bugula neritina, a colonial animal packing powerful symbionts and potential medicines.</title>
        <authorList>
            <person name="Rayko M."/>
        </authorList>
    </citation>
    <scope>NUCLEOTIDE SEQUENCE [LARGE SCALE GENOMIC DNA]</scope>
    <source>
        <strain evidence="16">Kwan_BN1</strain>
    </source>
</reference>
<feature type="transmembrane region" description="Helical" evidence="14">
    <location>
        <begin position="184"/>
        <end position="204"/>
    </location>
</feature>
<feature type="transmembrane region" description="Helical" evidence="14">
    <location>
        <begin position="412"/>
        <end position="433"/>
    </location>
</feature>